<name>A0A370HZI7_9NOCA</name>
<organism evidence="1 2">
    <name type="scientific">Nocardia pseudobrasiliensis</name>
    <dbReference type="NCBI Taxonomy" id="45979"/>
    <lineage>
        <taxon>Bacteria</taxon>
        <taxon>Bacillati</taxon>
        <taxon>Actinomycetota</taxon>
        <taxon>Actinomycetes</taxon>
        <taxon>Mycobacteriales</taxon>
        <taxon>Nocardiaceae</taxon>
        <taxon>Nocardia</taxon>
    </lineage>
</organism>
<dbReference type="STRING" id="1210086.GCA_001613105_05430"/>
<accession>A0A370HZI7</accession>
<evidence type="ECO:0000313" key="2">
    <source>
        <dbReference type="Proteomes" id="UP000254869"/>
    </source>
</evidence>
<dbReference type="RefSeq" id="WP_068003378.1">
    <property type="nucleotide sequence ID" value="NZ_QQBC01000009.1"/>
</dbReference>
<dbReference type="Proteomes" id="UP000254869">
    <property type="component" value="Unassembled WGS sequence"/>
</dbReference>
<gene>
    <name evidence="1" type="ORF">DFR76_109246</name>
</gene>
<comment type="caution">
    <text evidence="1">The sequence shown here is derived from an EMBL/GenBank/DDBJ whole genome shotgun (WGS) entry which is preliminary data.</text>
</comment>
<proteinExistence type="predicted"/>
<evidence type="ECO:0000313" key="1">
    <source>
        <dbReference type="EMBL" id="RDI63906.1"/>
    </source>
</evidence>
<reference evidence="1 2" key="1">
    <citation type="submission" date="2018-07" db="EMBL/GenBank/DDBJ databases">
        <title>Genomic Encyclopedia of Type Strains, Phase IV (KMG-IV): sequencing the most valuable type-strain genomes for metagenomic binning, comparative biology and taxonomic classification.</title>
        <authorList>
            <person name="Goeker M."/>
        </authorList>
    </citation>
    <scope>NUCLEOTIDE SEQUENCE [LARGE SCALE GENOMIC DNA]</scope>
    <source>
        <strain evidence="1 2">DSM 44290</strain>
    </source>
</reference>
<sequence>MVGHLPSISHINLRTAENHDRIAARMPITYSHYRALHTTHTTRHLADRVIESDTTGPYRLAEIVDDIRNYQKV</sequence>
<dbReference type="AlphaFoldDB" id="A0A370HZI7"/>
<keyword evidence="2" id="KW-1185">Reference proteome</keyword>
<protein>
    <submittedName>
        <fullName evidence="1">Uncharacterized protein</fullName>
    </submittedName>
</protein>
<dbReference type="EMBL" id="QQBC01000009">
    <property type="protein sequence ID" value="RDI63906.1"/>
    <property type="molecule type" value="Genomic_DNA"/>
</dbReference>